<keyword evidence="7" id="KW-1133">Transmembrane helix</keyword>
<feature type="transmembrane region" description="Helical" evidence="7">
    <location>
        <begin position="63"/>
        <end position="82"/>
    </location>
</feature>
<feature type="region of interest" description="Disordered" evidence="6">
    <location>
        <begin position="1"/>
        <end position="52"/>
    </location>
</feature>
<evidence type="ECO:0000256" key="4">
    <source>
        <dbReference type="ARBA" id="ARBA00022840"/>
    </source>
</evidence>
<keyword evidence="5" id="KW-0829">Tyrosine-protein kinase</keyword>
<dbReference type="Pfam" id="PF13614">
    <property type="entry name" value="AAA_31"/>
    <property type="match status" value="1"/>
</dbReference>
<evidence type="ECO:0000256" key="6">
    <source>
        <dbReference type="SAM" id="MobiDB-lite"/>
    </source>
</evidence>
<keyword evidence="1 9" id="KW-0808">Transferase</keyword>
<dbReference type="AlphaFoldDB" id="A0A518GYX7"/>
<evidence type="ECO:0000256" key="2">
    <source>
        <dbReference type="ARBA" id="ARBA00022741"/>
    </source>
</evidence>
<feature type="domain" description="AAA" evidence="8">
    <location>
        <begin position="551"/>
        <end position="674"/>
    </location>
</feature>
<organism evidence="9 10">
    <name type="scientific">Tautonia plasticadhaerens</name>
    <dbReference type="NCBI Taxonomy" id="2527974"/>
    <lineage>
        <taxon>Bacteria</taxon>
        <taxon>Pseudomonadati</taxon>
        <taxon>Planctomycetota</taxon>
        <taxon>Planctomycetia</taxon>
        <taxon>Isosphaerales</taxon>
        <taxon>Isosphaeraceae</taxon>
        <taxon>Tautonia</taxon>
    </lineage>
</organism>
<keyword evidence="10" id="KW-1185">Reference proteome</keyword>
<dbReference type="EMBL" id="CP036426">
    <property type="protein sequence ID" value="QDV33814.1"/>
    <property type="molecule type" value="Genomic_DNA"/>
</dbReference>
<proteinExistence type="predicted"/>
<gene>
    <name evidence="9" type="primary">ywqD</name>
    <name evidence="9" type="ORF">ElP_16930</name>
</gene>
<evidence type="ECO:0000256" key="5">
    <source>
        <dbReference type="ARBA" id="ARBA00023137"/>
    </source>
</evidence>
<dbReference type="CDD" id="cd05387">
    <property type="entry name" value="BY-kinase"/>
    <property type="match status" value="1"/>
</dbReference>
<dbReference type="PANTHER" id="PTHR32309:SF31">
    <property type="entry name" value="CAPSULAR EXOPOLYSACCHARIDE FAMILY"/>
    <property type="match status" value="1"/>
</dbReference>
<dbReference type="GO" id="GO:0005524">
    <property type="term" value="F:ATP binding"/>
    <property type="evidence" value="ECO:0007669"/>
    <property type="project" value="UniProtKB-KW"/>
</dbReference>
<dbReference type="InterPro" id="IPR050445">
    <property type="entry name" value="Bact_polysacc_biosynth/exp"/>
</dbReference>
<dbReference type="RefSeq" id="WP_145268229.1">
    <property type="nucleotide sequence ID" value="NZ_CP036426.1"/>
</dbReference>
<name>A0A518GYX7_9BACT</name>
<evidence type="ECO:0000313" key="10">
    <source>
        <dbReference type="Proteomes" id="UP000317835"/>
    </source>
</evidence>
<reference evidence="9 10" key="1">
    <citation type="submission" date="2019-02" db="EMBL/GenBank/DDBJ databases">
        <title>Deep-cultivation of Planctomycetes and their phenomic and genomic characterization uncovers novel biology.</title>
        <authorList>
            <person name="Wiegand S."/>
            <person name="Jogler M."/>
            <person name="Boedeker C."/>
            <person name="Pinto D."/>
            <person name="Vollmers J."/>
            <person name="Rivas-Marin E."/>
            <person name="Kohn T."/>
            <person name="Peeters S.H."/>
            <person name="Heuer A."/>
            <person name="Rast P."/>
            <person name="Oberbeckmann S."/>
            <person name="Bunk B."/>
            <person name="Jeske O."/>
            <person name="Meyerdierks A."/>
            <person name="Storesund J.E."/>
            <person name="Kallscheuer N."/>
            <person name="Luecker S."/>
            <person name="Lage O.M."/>
            <person name="Pohl T."/>
            <person name="Merkel B.J."/>
            <person name="Hornburger P."/>
            <person name="Mueller R.-W."/>
            <person name="Bruemmer F."/>
            <person name="Labrenz M."/>
            <person name="Spormann A.M."/>
            <person name="Op den Camp H."/>
            <person name="Overmann J."/>
            <person name="Amann R."/>
            <person name="Jetten M.S.M."/>
            <person name="Mascher T."/>
            <person name="Medema M.H."/>
            <person name="Devos D.P."/>
            <person name="Kaster A.-K."/>
            <person name="Ovreas L."/>
            <person name="Rohde M."/>
            <person name="Galperin M.Y."/>
            <person name="Jogler C."/>
        </authorList>
    </citation>
    <scope>NUCLEOTIDE SEQUENCE [LARGE SCALE GENOMIC DNA]</scope>
    <source>
        <strain evidence="9 10">ElP</strain>
    </source>
</reference>
<dbReference type="EC" id="2.7.10.2" evidence="9"/>
<dbReference type="InterPro" id="IPR005702">
    <property type="entry name" value="Wzc-like_C"/>
</dbReference>
<evidence type="ECO:0000313" key="9">
    <source>
        <dbReference type="EMBL" id="QDV33814.1"/>
    </source>
</evidence>
<keyword evidence="7" id="KW-0472">Membrane</keyword>
<dbReference type="Proteomes" id="UP000317835">
    <property type="component" value="Chromosome"/>
</dbReference>
<accession>A0A518GYX7</accession>
<keyword evidence="4" id="KW-0067">ATP-binding</keyword>
<evidence type="ECO:0000256" key="3">
    <source>
        <dbReference type="ARBA" id="ARBA00022777"/>
    </source>
</evidence>
<sequence>MERTILPYGGLPAHPSDRAPAPGGPPTLSVHAGHPTGFGHAPGHPQGQGKGAGDYLRALRRRFWLLTLVTGLLATIGTVAVLKLKPVYRASAQIEVMPPQFDSILASLLADEEINLNAMRAEQYEANLLARLRNPQIVRIALKNPRIGPPIRSEEDPAIELIKELKTNQLPRTSVYDIHLEGDDPYRVSTILNVWLEEYERAAESEVTDKIDNSRIAAENNVKKMYDELDRINRDIGEMMAQSPNLSPDGTNHLHKQYESLGLEKRQKQISIDQLQHQLFLARMFPKEQAPHLAVDQREMSQLMEDRRALDLKIDQVTRIVRNPRDPAINRLMNMKADLDDQLHALRDSTVQAASPRGEPAEAYFSQYREVLTGELTRITEEEQAVMRDIQRGAADHNRFNTKLEERLRTAEAIASLQAKIDQFEVLSKTQNKPVEVVQLATASTKPVRPGYTMLLVLVGLMSMGSGLGLVFLLEHLDHSVRAPEQLTTGLTLPLLGVVPHMRRTARLQRGGHLWTAGAPMSAEADAYRNLRASLVGLTCPQGKPAVTLLVTSSKAGEGKSTTALNLAATCARSGERTLLLEVDLRRPSLRPVFDEGDHDLGLVDVLRGEMPWQRTVVRTDEPNLDFLPSGDPSGVPVEVLGALEMKQLIAAVSGHYDRVILDGPAILGLADCRMLGRVVDAAVLVVRAGANDLRPVVRARTMLEQSRAPIVGVVFNGLCEDVKNWSCVSAYLDEEAEADARALPARPGRAAGALAAAD</sequence>
<dbReference type="InterPro" id="IPR025669">
    <property type="entry name" value="AAA_dom"/>
</dbReference>
<evidence type="ECO:0000259" key="8">
    <source>
        <dbReference type="Pfam" id="PF13614"/>
    </source>
</evidence>
<dbReference type="InterPro" id="IPR027417">
    <property type="entry name" value="P-loop_NTPase"/>
</dbReference>
<dbReference type="NCBIfam" id="TIGR01007">
    <property type="entry name" value="eps_fam"/>
    <property type="match status" value="1"/>
</dbReference>
<dbReference type="PANTHER" id="PTHR32309">
    <property type="entry name" value="TYROSINE-PROTEIN KINASE"/>
    <property type="match status" value="1"/>
</dbReference>
<keyword evidence="3 9" id="KW-0418">Kinase</keyword>
<evidence type="ECO:0000256" key="1">
    <source>
        <dbReference type="ARBA" id="ARBA00022679"/>
    </source>
</evidence>
<dbReference type="SUPFAM" id="SSF52540">
    <property type="entry name" value="P-loop containing nucleoside triphosphate hydrolases"/>
    <property type="match status" value="1"/>
</dbReference>
<protein>
    <submittedName>
        <fullName evidence="9">Tyrosine-protein kinase YwqD</fullName>
        <ecNumber evidence="9">2.7.10.2</ecNumber>
    </submittedName>
</protein>
<evidence type="ECO:0000256" key="7">
    <source>
        <dbReference type="SAM" id="Phobius"/>
    </source>
</evidence>
<dbReference type="KEGG" id="tpla:ElP_16930"/>
<keyword evidence="2" id="KW-0547">Nucleotide-binding</keyword>
<dbReference type="OrthoDB" id="9794577at2"/>
<keyword evidence="7" id="KW-0812">Transmembrane</keyword>
<dbReference type="GO" id="GO:0004715">
    <property type="term" value="F:non-membrane spanning protein tyrosine kinase activity"/>
    <property type="evidence" value="ECO:0007669"/>
    <property type="project" value="UniProtKB-EC"/>
</dbReference>
<dbReference type="Gene3D" id="3.40.50.300">
    <property type="entry name" value="P-loop containing nucleotide triphosphate hydrolases"/>
    <property type="match status" value="1"/>
</dbReference>